<feature type="transmembrane region" description="Helical" evidence="1">
    <location>
        <begin position="58"/>
        <end position="77"/>
    </location>
</feature>
<keyword evidence="1" id="KW-1133">Transmembrane helix</keyword>
<accession>A0ABW4VXA9</accession>
<evidence type="ECO:0000313" key="2">
    <source>
        <dbReference type="EMBL" id="MFD2043799.1"/>
    </source>
</evidence>
<feature type="transmembrane region" description="Helical" evidence="1">
    <location>
        <begin position="131"/>
        <end position="153"/>
    </location>
</feature>
<name>A0ABW4VXA9_9BACI</name>
<keyword evidence="3" id="KW-1185">Reference proteome</keyword>
<dbReference type="Proteomes" id="UP001597383">
    <property type="component" value="Unassembled WGS sequence"/>
</dbReference>
<sequence length="165" mass="18508">MKLSMTARRGLITLHILFAAIMLGNMTTFLILSITSATTDDVSVMKSCYAIMHVLSKTSIKAATIGTTITGILLSLWTKWGFFKFKWVIVKEVLTVFLIVLNIWGMYGLTLNNLQELTVTGNGYNLSESQLTLWAGVIIQLISLIFIFGISVFKPWGQRKKRLNK</sequence>
<dbReference type="RefSeq" id="WP_377555855.1">
    <property type="nucleotide sequence ID" value="NZ_JBHUHQ010000011.1"/>
</dbReference>
<keyword evidence="1" id="KW-0812">Transmembrane</keyword>
<organism evidence="2 3">
    <name type="scientific">Ornithinibacillus salinisoli</name>
    <dbReference type="NCBI Taxonomy" id="1848459"/>
    <lineage>
        <taxon>Bacteria</taxon>
        <taxon>Bacillati</taxon>
        <taxon>Bacillota</taxon>
        <taxon>Bacilli</taxon>
        <taxon>Bacillales</taxon>
        <taxon>Bacillaceae</taxon>
        <taxon>Ornithinibacillus</taxon>
    </lineage>
</organism>
<evidence type="ECO:0008006" key="4">
    <source>
        <dbReference type="Google" id="ProtNLM"/>
    </source>
</evidence>
<feature type="transmembrane region" description="Helical" evidence="1">
    <location>
        <begin position="12"/>
        <end position="38"/>
    </location>
</feature>
<evidence type="ECO:0000313" key="3">
    <source>
        <dbReference type="Proteomes" id="UP001597383"/>
    </source>
</evidence>
<comment type="caution">
    <text evidence="2">The sequence shown here is derived from an EMBL/GenBank/DDBJ whole genome shotgun (WGS) entry which is preliminary data.</text>
</comment>
<gene>
    <name evidence="2" type="ORF">ACFSJF_05910</name>
</gene>
<feature type="transmembrane region" description="Helical" evidence="1">
    <location>
        <begin position="89"/>
        <end position="111"/>
    </location>
</feature>
<proteinExistence type="predicted"/>
<evidence type="ECO:0000256" key="1">
    <source>
        <dbReference type="SAM" id="Phobius"/>
    </source>
</evidence>
<protein>
    <recommendedName>
        <fullName evidence="4">DUF2269 family protein</fullName>
    </recommendedName>
</protein>
<dbReference type="EMBL" id="JBHUHQ010000011">
    <property type="protein sequence ID" value="MFD2043799.1"/>
    <property type="molecule type" value="Genomic_DNA"/>
</dbReference>
<reference evidence="3" key="1">
    <citation type="journal article" date="2019" name="Int. J. Syst. Evol. Microbiol.">
        <title>The Global Catalogue of Microorganisms (GCM) 10K type strain sequencing project: providing services to taxonomists for standard genome sequencing and annotation.</title>
        <authorList>
            <consortium name="The Broad Institute Genomics Platform"/>
            <consortium name="The Broad Institute Genome Sequencing Center for Infectious Disease"/>
            <person name="Wu L."/>
            <person name="Ma J."/>
        </authorList>
    </citation>
    <scope>NUCLEOTIDE SEQUENCE [LARGE SCALE GENOMIC DNA]</scope>
    <source>
        <strain evidence="3">R28</strain>
    </source>
</reference>
<keyword evidence="1" id="KW-0472">Membrane</keyword>